<proteinExistence type="predicted"/>
<gene>
    <name evidence="1" type="ORF">CYMTET_9417</name>
</gene>
<reference evidence="1 2" key="1">
    <citation type="journal article" date="2015" name="Genome Biol. Evol.">
        <title>Comparative Genomics of a Bacterivorous Green Alga Reveals Evolutionary Causalities and Consequences of Phago-Mixotrophic Mode of Nutrition.</title>
        <authorList>
            <person name="Burns J.A."/>
            <person name="Paasch A."/>
            <person name="Narechania A."/>
            <person name="Kim E."/>
        </authorList>
    </citation>
    <scope>NUCLEOTIDE SEQUENCE [LARGE SCALE GENOMIC DNA]</scope>
    <source>
        <strain evidence="1 2">PLY_AMNH</strain>
    </source>
</reference>
<accession>A0AAE0GR35</accession>
<evidence type="ECO:0000313" key="1">
    <source>
        <dbReference type="EMBL" id="KAK3282864.1"/>
    </source>
</evidence>
<keyword evidence="2" id="KW-1185">Reference proteome</keyword>
<dbReference type="AlphaFoldDB" id="A0AAE0GR35"/>
<name>A0AAE0GR35_9CHLO</name>
<protein>
    <submittedName>
        <fullName evidence="1">Uncharacterized protein</fullName>
    </submittedName>
</protein>
<dbReference type="Proteomes" id="UP001190700">
    <property type="component" value="Unassembled WGS sequence"/>
</dbReference>
<evidence type="ECO:0000313" key="2">
    <source>
        <dbReference type="Proteomes" id="UP001190700"/>
    </source>
</evidence>
<dbReference type="EMBL" id="LGRX02003121">
    <property type="protein sequence ID" value="KAK3282864.1"/>
    <property type="molecule type" value="Genomic_DNA"/>
</dbReference>
<sequence>MCDLNKAGLLNLPSWPTNKKRSRREFSPYYSMGWSKPVVVPEYNMTIQYFEMMEVVMQHCGERLMAAARSQSPHATIEKIRNSVCVEFIDHLGASPEYDVIITNGILTHYSDVQEVETDTERVFASLDAAVANGKQAIFFSRPAAHHKTTGHTGVWEDHVWEEHTDPVRGDDYCICTPIKCEAGEDLKAVHAIRERHPEVFVMPMFELTRHKWRMHMAYSKSRGGGKMVCDCLHSCYDPAVWETEIFPVFEEVLSQTCRPCLKALTALAFG</sequence>
<organism evidence="1 2">
    <name type="scientific">Cymbomonas tetramitiformis</name>
    <dbReference type="NCBI Taxonomy" id="36881"/>
    <lineage>
        <taxon>Eukaryota</taxon>
        <taxon>Viridiplantae</taxon>
        <taxon>Chlorophyta</taxon>
        <taxon>Pyramimonadophyceae</taxon>
        <taxon>Pyramimonadales</taxon>
        <taxon>Pyramimonadaceae</taxon>
        <taxon>Cymbomonas</taxon>
    </lineage>
</organism>
<comment type="caution">
    <text evidence="1">The sequence shown here is derived from an EMBL/GenBank/DDBJ whole genome shotgun (WGS) entry which is preliminary data.</text>
</comment>